<comment type="catalytic activity">
    <reaction evidence="5">
        <text>O-phospho-L-threonine + H(+) = (R)-1-aminopropan-2-yl phosphate + CO2</text>
        <dbReference type="Rhea" id="RHEA:11492"/>
        <dbReference type="ChEBI" id="CHEBI:15378"/>
        <dbReference type="ChEBI" id="CHEBI:16526"/>
        <dbReference type="ChEBI" id="CHEBI:58563"/>
        <dbReference type="ChEBI" id="CHEBI:58675"/>
        <dbReference type="EC" id="4.1.1.81"/>
    </reaction>
</comment>
<gene>
    <name evidence="6" type="primary">cobQ</name>
    <name evidence="10" type="ordered locus">Desti_5591</name>
</gene>
<feature type="active site" description="Nucleophile" evidence="6">
    <location>
        <position position="698"/>
    </location>
</feature>
<dbReference type="HAMAP" id="MF_00028">
    <property type="entry name" value="CobQ"/>
    <property type="match status" value="1"/>
</dbReference>
<evidence type="ECO:0000256" key="4">
    <source>
        <dbReference type="ARBA" id="ARBA00022962"/>
    </source>
</evidence>
<feature type="domain" description="Aminotransferase class I/classII large" evidence="7">
    <location>
        <begin position="24"/>
        <end position="348"/>
    </location>
</feature>
<dbReference type="CDD" id="cd05389">
    <property type="entry name" value="CobQ_N"/>
    <property type="match status" value="1"/>
</dbReference>
<evidence type="ECO:0000259" key="7">
    <source>
        <dbReference type="Pfam" id="PF00155"/>
    </source>
</evidence>
<dbReference type="PANTHER" id="PTHR21343:SF1">
    <property type="entry name" value="COBYRIC ACID SYNTHASE"/>
    <property type="match status" value="1"/>
</dbReference>
<dbReference type="InterPro" id="IPR033949">
    <property type="entry name" value="CobQ_GATase1"/>
</dbReference>
<dbReference type="GO" id="GO:0030170">
    <property type="term" value="F:pyridoxal phosphate binding"/>
    <property type="evidence" value="ECO:0007669"/>
    <property type="project" value="InterPro"/>
</dbReference>
<dbReference type="InterPro" id="IPR015421">
    <property type="entry name" value="PyrdxlP-dep_Trfase_major"/>
</dbReference>
<feature type="active site" evidence="6">
    <location>
        <position position="795"/>
    </location>
</feature>
<comment type="similarity">
    <text evidence="6">Belongs to the CobB/CobQ family. CobQ subfamily.</text>
</comment>
<dbReference type="Gene3D" id="3.40.50.880">
    <property type="match status" value="1"/>
</dbReference>
<reference evidence="11" key="1">
    <citation type="submission" date="2012-06" db="EMBL/GenBank/DDBJ databases">
        <title>Complete sequence of chromosome of Desulfomonile tiedjei DSM 6799.</title>
        <authorList>
            <person name="Lucas S."/>
            <person name="Copeland A."/>
            <person name="Lapidus A."/>
            <person name="Glavina del Rio T."/>
            <person name="Dalin E."/>
            <person name="Tice H."/>
            <person name="Bruce D."/>
            <person name="Goodwin L."/>
            <person name="Pitluck S."/>
            <person name="Peters L."/>
            <person name="Ovchinnikova G."/>
            <person name="Zeytun A."/>
            <person name="Lu M."/>
            <person name="Kyrpides N."/>
            <person name="Mavromatis K."/>
            <person name="Ivanova N."/>
            <person name="Brettin T."/>
            <person name="Detter J.C."/>
            <person name="Han C."/>
            <person name="Larimer F."/>
            <person name="Land M."/>
            <person name="Hauser L."/>
            <person name="Markowitz V."/>
            <person name="Cheng J.-F."/>
            <person name="Hugenholtz P."/>
            <person name="Woyke T."/>
            <person name="Wu D."/>
            <person name="Spring S."/>
            <person name="Schroeder M."/>
            <person name="Brambilla E."/>
            <person name="Klenk H.-P."/>
            <person name="Eisen J.A."/>
        </authorList>
    </citation>
    <scope>NUCLEOTIDE SEQUENCE [LARGE SCALE GENOMIC DNA]</scope>
    <source>
        <strain evidence="11">ATCC 49306 / DSM 6799 / DCB-1</strain>
    </source>
</reference>
<accession>I4CF31</accession>
<dbReference type="InterPro" id="IPR005860">
    <property type="entry name" value="CobD"/>
</dbReference>
<dbReference type="InterPro" id="IPR004459">
    <property type="entry name" value="CobQ_synth"/>
</dbReference>
<dbReference type="PANTHER" id="PTHR21343">
    <property type="entry name" value="DETHIOBIOTIN SYNTHETASE"/>
    <property type="match status" value="1"/>
</dbReference>
<comment type="function">
    <text evidence="6">Catalyzes amidations at positions B, D, E, and G on adenosylcobyrinic A,C-diamide. NH(2) groups are provided by glutamine, and one molecule of ATP is hydrogenolyzed for each amidation.</text>
</comment>
<evidence type="ECO:0000313" key="11">
    <source>
        <dbReference type="Proteomes" id="UP000006055"/>
    </source>
</evidence>
<organism evidence="10 11">
    <name type="scientific">Desulfomonile tiedjei (strain ATCC 49306 / DSM 6799 / DCB-1)</name>
    <dbReference type="NCBI Taxonomy" id="706587"/>
    <lineage>
        <taxon>Bacteria</taxon>
        <taxon>Pseudomonadati</taxon>
        <taxon>Thermodesulfobacteriota</taxon>
        <taxon>Desulfomonilia</taxon>
        <taxon>Desulfomonilales</taxon>
        <taxon>Desulfomonilaceae</taxon>
        <taxon>Desulfomonile</taxon>
    </lineage>
</organism>
<keyword evidence="3 6" id="KW-0169">Cobalamin biosynthesis</keyword>
<proteinExistence type="inferred from homology"/>
<keyword evidence="10" id="KW-0436">Ligase</keyword>
<dbReference type="Gene3D" id="3.90.1150.10">
    <property type="entry name" value="Aspartate Aminotransferase, domain 1"/>
    <property type="match status" value="1"/>
</dbReference>
<dbReference type="CDD" id="cd00609">
    <property type="entry name" value="AAT_like"/>
    <property type="match status" value="1"/>
</dbReference>
<dbReference type="Proteomes" id="UP000006055">
    <property type="component" value="Chromosome"/>
</dbReference>
<dbReference type="STRING" id="706587.Desti_5591"/>
<dbReference type="InterPro" id="IPR015424">
    <property type="entry name" value="PyrdxlP-dep_Trfase"/>
</dbReference>
<feature type="domain" description="CobB/CobQ-like glutamine amidotransferase" evidence="9">
    <location>
        <begin position="619"/>
        <end position="803"/>
    </location>
</feature>
<dbReference type="InterPro" id="IPR011698">
    <property type="entry name" value="GATase_3"/>
</dbReference>
<dbReference type="SUPFAM" id="SSF52540">
    <property type="entry name" value="P-loop containing nucleoside triphosphate hydrolases"/>
    <property type="match status" value="1"/>
</dbReference>
<dbReference type="PROSITE" id="PS00105">
    <property type="entry name" value="AA_TRANSFER_CLASS_1"/>
    <property type="match status" value="1"/>
</dbReference>
<evidence type="ECO:0000256" key="1">
    <source>
        <dbReference type="ARBA" id="ARBA00003444"/>
    </source>
</evidence>
<dbReference type="InterPro" id="IPR004838">
    <property type="entry name" value="NHTrfase_class1_PyrdxlP-BS"/>
</dbReference>
<dbReference type="OrthoDB" id="9808302at2"/>
<dbReference type="GO" id="GO:0015420">
    <property type="term" value="F:ABC-type vitamin B12 transporter activity"/>
    <property type="evidence" value="ECO:0007669"/>
    <property type="project" value="UniProtKB-UniRule"/>
</dbReference>
<dbReference type="Pfam" id="PF07685">
    <property type="entry name" value="GATase_3"/>
    <property type="match status" value="1"/>
</dbReference>
<dbReference type="GO" id="GO:0016874">
    <property type="term" value="F:ligase activity"/>
    <property type="evidence" value="ECO:0007669"/>
    <property type="project" value="UniProtKB-KW"/>
</dbReference>
<dbReference type="SUPFAM" id="SSF52317">
    <property type="entry name" value="Class I glutamine amidotransferase-like"/>
    <property type="match status" value="1"/>
</dbReference>
<dbReference type="CDD" id="cd01750">
    <property type="entry name" value="GATase1_CobQ"/>
    <property type="match status" value="1"/>
</dbReference>
<dbReference type="eggNOG" id="COG0079">
    <property type="taxonomic scope" value="Bacteria"/>
</dbReference>
<dbReference type="NCBIfam" id="TIGR01140">
    <property type="entry name" value="L_thr_O3P_dcar"/>
    <property type="match status" value="1"/>
</dbReference>
<dbReference type="GO" id="GO:0048472">
    <property type="term" value="F:threonine-phosphate decarboxylase activity"/>
    <property type="evidence" value="ECO:0007669"/>
    <property type="project" value="UniProtKB-EC"/>
</dbReference>
<evidence type="ECO:0000256" key="6">
    <source>
        <dbReference type="HAMAP-Rule" id="MF_00028"/>
    </source>
</evidence>
<evidence type="ECO:0000259" key="9">
    <source>
        <dbReference type="Pfam" id="PF07685"/>
    </source>
</evidence>
<comment type="pathway">
    <text evidence="2 6">Cofactor biosynthesis; adenosylcobalamin biosynthesis.</text>
</comment>
<sequence>MTSRKHGGNLLALSRESGIPQDSIIDFSANINPLGFPEWLRGLASSVLGSIVHYPDPTCSDLIAAAADRYEISPENIVAGNGSTEILHLIPHAVGARRAVIAVPTYSDYEEAARAAGLDVVKLVLKESEDFRLDWKHLQSMIHGGEIVFLCSPNNPTGLLLDPEKLRTFVKENPSTFFVVDEAFGDFVEGFRSLTHDLPPNVAVLLSLTKIYAIPGIRLGLAALESGLAEAIRRIQPTWSVNTFALAIGQAALLDREYREKSRSFVTDCRQALYSELASIPGLHVYPGTANFLLIRLDTNLDSAELGRKLLKQGIAIRDCSNFDGLDSRFFRVAVRTPEQNEKLVAALGQIMGPGQNVKSRIRKKPALMFQGTSSNAGKSVLTAALCRILLQDGFRVAPFKSQNMSLNSFVTRAGGEMGRAQVVQAQACRLDPDVRMNPILLKPNTDTGSQVIVNGKPVGNMDVMEYVRYKPIAFEKAKEAYDSLADEFDVIVLEGAGSPAEVNLKHHDIVNMQMARYAEAPVILVGDIDRGGVFASFVGTMEVLSEWERAQVAGFLVNRFRGDPGLLQDALDYTYKHTGRETFGIVPYFHNLGLPEEDSVTFKSISRVGPANVHDSVEIAVIDLPHISNFTDFDAFHLEPDVKVTIVRTAAELNHPDAVILPGSKNVIGDLEYLRQAGIADKIGQLIQNGTELIGICGGFQMIGSVISDPHHLESSGKTMSGLGFLDVTTLMALEKTLTRAEGVHLASGLPVKGYEIHHGLTECTDTQPLIKHQQGHTDGAMSSNGQVWGTYFHGIFDADEFRRWFIDRLLVRKGLAPKCRICAVYDLEPAFDRLAEAVRASIRMKEIYRLMGL</sequence>
<feature type="domain" description="CobQ/CobB/MinD/ParA nucleotide binding" evidence="8">
    <location>
        <begin position="368"/>
        <end position="593"/>
    </location>
</feature>
<dbReference type="KEGG" id="dti:Desti_5591"/>
<name>I4CF31_DESTA</name>
<dbReference type="Gene3D" id="3.40.640.10">
    <property type="entry name" value="Type I PLP-dependent aspartate aminotransferase-like (Major domain)"/>
    <property type="match status" value="1"/>
</dbReference>
<dbReference type="InterPro" id="IPR027417">
    <property type="entry name" value="P-loop_NTPase"/>
</dbReference>
<evidence type="ECO:0000313" key="10">
    <source>
        <dbReference type="EMBL" id="AFM28172.1"/>
    </source>
</evidence>
<evidence type="ECO:0000259" key="8">
    <source>
        <dbReference type="Pfam" id="PF01656"/>
    </source>
</evidence>
<dbReference type="EMBL" id="CP003360">
    <property type="protein sequence ID" value="AFM28172.1"/>
    <property type="molecule type" value="Genomic_DNA"/>
</dbReference>
<dbReference type="NCBIfam" id="NF001989">
    <property type="entry name" value="PRK00784.1"/>
    <property type="match status" value="1"/>
</dbReference>
<dbReference type="InterPro" id="IPR002586">
    <property type="entry name" value="CobQ/CobB/MinD/ParA_Nub-bd_dom"/>
</dbReference>
<keyword evidence="10" id="KW-0456">Lyase</keyword>
<dbReference type="InterPro" id="IPR029062">
    <property type="entry name" value="Class_I_gatase-like"/>
</dbReference>
<evidence type="ECO:0000256" key="2">
    <source>
        <dbReference type="ARBA" id="ARBA00004953"/>
    </source>
</evidence>
<protein>
    <recommendedName>
        <fullName evidence="6">Cobyric acid synthase</fullName>
    </recommendedName>
</protein>
<evidence type="ECO:0000256" key="3">
    <source>
        <dbReference type="ARBA" id="ARBA00022573"/>
    </source>
</evidence>
<dbReference type="HOGENOM" id="CLU_013947_1_1_7"/>
<dbReference type="PATRIC" id="fig|706587.4.peg.6306"/>
<keyword evidence="11" id="KW-1185">Reference proteome</keyword>
<evidence type="ECO:0000256" key="5">
    <source>
        <dbReference type="ARBA" id="ARBA00048531"/>
    </source>
</evidence>
<dbReference type="UniPathway" id="UPA00148"/>
<dbReference type="Pfam" id="PF00155">
    <property type="entry name" value="Aminotran_1_2"/>
    <property type="match status" value="1"/>
</dbReference>
<dbReference type="PROSITE" id="PS51274">
    <property type="entry name" value="GATASE_COBBQ"/>
    <property type="match status" value="1"/>
</dbReference>
<dbReference type="InterPro" id="IPR004839">
    <property type="entry name" value="Aminotransferase_I/II_large"/>
</dbReference>
<dbReference type="NCBIfam" id="TIGR00313">
    <property type="entry name" value="cobQ"/>
    <property type="match status" value="1"/>
</dbReference>
<comment type="function">
    <text evidence="1">Decarboxylates L-threonine-O-3-phosphate to yield (R)-1-amino-2-propanol O-2-phosphate, the precursor for the linkage between the nucleotide loop and the corrin ring in cobalamin.</text>
</comment>
<dbReference type="Pfam" id="PF01656">
    <property type="entry name" value="CbiA"/>
    <property type="match status" value="1"/>
</dbReference>
<keyword evidence="4 6" id="KW-0315">Glutamine amidotransferase</keyword>
<dbReference type="RefSeq" id="WP_014813249.1">
    <property type="nucleotide sequence ID" value="NC_018025.1"/>
</dbReference>
<dbReference type="eggNOG" id="COG1492">
    <property type="taxonomic scope" value="Bacteria"/>
</dbReference>
<dbReference type="InterPro" id="IPR015422">
    <property type="entry name" value="PyrdxlP-dep_Trfase_small"/>
</dbReference>
<dbReference type="AlphaFoldDB" id="I4CF31"/>
<dbReference type="InterPro" id="IPR047045">
    <property type="entry name" value="CobQ_N"/>
</dbReference>
<dbReference type="SUPFAM" id="SSF53383">
    <property type="entry name" value="PLP-dependent transferases"/>
    <property type="match status" value="1"/>
</dbReference>
<dbReference type="Gene3D" id="3.40.50.300">
    <property type="entry name" value="P-loop containing nucleotide triphosphate hydrolases"/>
    <property type="match status" value="1"/>
</dbReference>
<dbReference type="GO" id="GO:0009236">
    <property type="term" value="P:cobalamin biosynthetic process"/>
    <property type="evidence" value="ECO:0007669"/>
    <property type="project" value="UniProtKB-UniRule"/>
</dbReference>